<dbReference type="CDD" id="cd15482">
    <property type="entry name" value="Sialidase_non-viral"/>
    <property type="match status" value="1"/>
</dbReference>
<dbReference type="GO" id="GO:0004222">
    <property type="term" value="F:metalloendopeptidase activity"/>
    <property type="evidence" value="ECO:0007669"/>
    <property type="project" value="TreeGrafter"/>
</dbReference>
<feature type="domain" description="M23ase beta-sheet core" evidence="2">
    <location>
        <begin position="381"/>
        <end position="469"/>
    </location>
</feature>
<feature type="chain" id="PRO_5009515306" description="M23ase beta-sheet core domain-containing protein" evidence="1">
    <location>
        <begin position="21"/>
        <end position="773"/>
    </location>
</feature>
<reference evidence="3 4" key="1">
    <citation type="journal article" date="2016" name="Nat. Commun.">
        <title>Thousands of microbial genomes shed light on interconnected biogeochemical processes in an aquifer system.</title>
        <authorList>
            <person name="Anantharaman K."/>
            <person name="Brown C.T."/>
            <person name="Hug L.A."/>
            <person name="Sharon I."/>
            <person name="Castelle C.J."/>
            <person name="Probst A.J."/>
            <person name="Thomas B.C."/>
            <person name="Singh A."/>
            <person name="Wilkins M.J."/>
            <person name="Karaoz U."/>
            <person name="Brodie E.L."/>
            <person name="Williams K.H."/>
            <person name="Hubbard S.S."/>
            <person name="Banfield J.F."/>
        </authorList>
    </citation>
    <scope>NUCLEOTIDE SEQUENCE [LARGE SCALE GENOMIC DNA]</scope>
</reference>
<sequence length="773" mass="85098">MRRGMFLIVMALLLSRNATASGWESIAAPSNKIATIEVTPEGLIAGEFDDRMWLSPYNGVYLSGDSGSNWTRIGLQGKGIKVLRYKNGELYAGAFYTTSTPGGLYVSSYPYSEWEHLGPAYNITSVDACGNHIYMGTRYYGLMVSPDSGVNWSQNIGPWAEDPEIVALFCRESTVLASTKTSVFLSKDNGETWTDLDVFAGATIYSFTENGTYVAASGTGYEGVFISPDGGETWFKEDIPGLRTSRKILFQGQYLYTVSGNDVLAGLERGKNPESTSLPEQNPVDIMDLEAYKPSAYTLMALSASGKIFRKFVDGYLFVPFLDPPWELLNEWDLREKINSYFDHQYPLLAYRYLNEPGEYSRTTLTYQGIAGSMPAVYYSSHSGIDFDAEYGDPVLASADGDATYYYCKDCGNTIKIDHGNGTQTIYMHLQNNPLVQGSNVVRVNNRDEIGKVGLTGRTTGPHIHFETVSDTDGDGLFSDEYPHGRTDPFGWDYSKLTDPWSEFSWDDSLGAHTGTFSKNLWKILSPGKQSTPLVNTGTLTLGNKVIEIISDAGKNFLQLTLEHAPSPMRDFPSAASEYVAGTAFVINTADQLGNISAAEAVVRARITISPEVLIGFLPETIKIFRWDDTATSWIEIISRYDSVSGTVEGVLDHFSYFAAFGEKYDSGIIFTQINISPEPVEGTVDSFPAISFSGNGALTVYSLNGGNTWNNYDQPVTINEQGLFDILYKSEDASGNWEETKSFVLKVGVDFTTNKIRIVGASFETLNDNPSP</sequence>
<evidence type="ECO:0000313" key="3">
    <source>
        <dbReference type="EMBL" id="OGC79643.1"/>
    </source>
</evidence>
<accession>A0A1F4XEV0</accession>
<name>A0A1F4XEV0_UNCKA</name>
<gene>
    <name evidence="3" type="ORF">A3K01_00990</name>
</gene>
<keyword evidence="1" id="KW-0732">Signal</keyword>
<dbReference type="InterPro" id="IPR016047">
    <property type="entry name" value="M23ase_b-sheet_dom"/>
</dbReference>
<dbReference type="PANTHER" id="PTHR21666:SF270">
    <property type="entry name" value="MUREIN HYDROLASE ACTIVATOR ENVC"/>
    <property type="match status" value="1"/>
</dbReference>
<evidence type="ECO:0000313" key="4">
    <source>
        <dbReference type="Proteomes" id="UP000177845"/>
    </source>
</evidence>
<dbReference type="Proteomes" id="UP000177845">
    <property type="component" value="Unassembled WGS sequence"/>
</dbReference>
<dbReference type="SUPFAM" id="SSF51261">
    <property type="entry name" value="Duplicated hybrid motif"/>
    <property type="match status" value="1"/>
</dbReference>
<dbReference type="Pfam" id="PF01551">
    <property type="entry name" value="Peptidase_M23"/>
    <property type="match status" value="1"/>
</dbReference>
<feature type="signal peptide" evidence="1">
    <location>
        <begin position="1"/>
        <end position="20"/>
    </location>
</feature>
<protein>
    <recommendedName>
        <fullName evidence="2">M23ase beta-sheet core domain-containing protein</fullName>
    </recommendedName>
</protein>
<dbReference type="InterPro" id="IPR015943">
    <property type="entry name" value="WD40/YVTN_repeat-like_dom_sf"/>
</dbReference>
<comment type="caution">
    <text evidence="3">The sequence shown here is derived from an EMBL/GenBank/DDBJ whole genome shotgun (WGS) entry which is preliminary data.</text>
</comment>
<dbReference type="EMBL" id="MEWJ01000043">
    <property type="protein sequence ID" value="OGC79643.1"/>
    <property type="molecule type" value="Genomic_DNA"/>
</dbReference>
<evidence type="ECO:0000256" key="1">
    <source>
        <dbReference type="SAM" id="SignalP"/>
    </source>
</evidence>
<dbReference type="PANTHER" id="PTHR21666">
    <property type="entry name" value="PEPTIDASE-RELATED"/>
    <property type="match status" value="1"/>
</dbReference>
<dbReference type="CDD" id="cd12797">
    <property type="entry name" value="M23_peptidase"/>
    <property type="match status" value="1"/>
</dbReference>
<dbReference type="AlphaFoldDB" id="A0A1F4XEV0"/>
<dbReference type="Gene3D" id="2.130.10.10">
    <property type="entry name" value="YVTN repeat-like/Quinoprotein amine dehydrogenase"/>
    <property type="match status" value="1"/>
</dbReference>
<proteinExistence type="predicted"/>
<organism evidence="3 4">
    <name type="scientific">candidate division WWE3 bacterium RIFOXYD1_FULL_43_17</name>
    <dbReference type="NCBI Taxonomy" id="1802652"/>
    <lineage>
        <taxon>Bacteria</taxon>
        <taxon>Katanobacteria</taxon>
    </lineage>
</organism>
<dbReference type="InterPro" id="IPR011055">
    <property type="entry name" value="Dup_hybrid_motif"/>
</dbReference>
<dbReference type="InterPro" id="IPR050570">
    <property type="entry name" value="Cell_wall_metabolism_enzyme"/>
</dbReference>
<dbReference type="SUPFAM" id="SSF110296">
    <property type="entry name" value="Oligoxyloglucan reducing end-specific cellobiohydrolase"/>
    <property type="match status" value="1"/>
</dbReference>
<evidence type="ECO:0000259" key="2">
    <source>
        <dbReference type="Pfam" id="PF01551"/>
    </source>
</evidence>
<dbReference type="Gene3D" id="2.70.70.10">
    <property type="entry name" value="Glucose Permease (Domain IIA)"/>
    <property type="match status" value="1"/>
</dbReference>